<evidence type="ECO:0000313" key="2">
    <source>
        <dbReference type="Proteomes" id="UP000826195"/>
    </source>
</evidence>
<accession>A0AAV7JA58</accession>
<proteinExistence type="predicted"/>
<evidence type="ECO:0000313" key="1">
    <source>
        <dbReference type="EMBL" id="KAH0568224.1"/>
    </source>
</evidence>
<comment type="caution">
    <text evidence="1">The sequence shown here is derived from an EMBL/GenBank/DDBJ whole genome shotgun (WGS) entry which is preliminary data.</text>
</comment>
<dbReference type="EMBL" id="JAHXZJ010000001">
    <property type="protein sequence ID" value="KAH0568224.1"/>
    <property type="molecule type" value="Genomic_DNA"/>
</dbReference>
<name>A0AAV7JA58_COTGL</name>
<keyword evidence="2" id="KW-1185">Reference proteome</keyword>
<sequence length="88" mass="9781">MNGNTKIKRIEQVIGKEGLMNQGWRWLSDQSNTMVMVAAGRYQLQQVPIHWARSGRASSGLQTLDVTLAQNCVPPDKPPVSVLPSQCY</sequence>
<protein>
    <submittedName>
        <fullName evidence="1">Uncharacterized protein</fullName>
    </submittedName>
</protein>
<dbReference type="Proteomes" id="UP000826195">
    <property type="component" value="Unassembled WGS sequence"/>
</dbReference>
<dbReference type="AlphaFoldDB" id="A0AAV7JA58"/>
<organism evidence="1 2">
    <name type="scientific">Cotesia glomerata</name>
    <name type="common">Lepidopteran parasitic wasp</name>
    <name type="synonym">Apanteles glomeratus</name>
    <dbReference type="NCBI Taxonomy" id="32391"/>
    <lineage>
        <taxon>Eukaryota</taxon>
        <taxon>Metazoa</taxon>
        <taxon>Ecdysozoa</taxon>
        <taxon>Arthropoda</taxon>
        <taxon>Hexapoda</taxon>
        <taxon>Insecta</taxon>
        <taxon>Pterygota</taxon>
        <taxon>Neoptera</taxon>
        <taxon>Endopterygota</taxon>
        <taxon>Hymenoptera</taxon>
        <taxon>Apocrita</taxon>
        <taxon>Ichneumonoidea</taxon>
        <taxon>Braconidae</taxon>
        <taxon>Microgastrinae</taxon>
        <taxon>Cotesia</taxon>
    </lineage>
</organism>
<gene>
    <name evidence="1" type="ORF">KQX54_019650</name>
</gene>
<reference evidence="1 2" key="1">
    <citation type="journal article" date="2021" name="J. Hered.">
        <title>A chromosome-level genome assembly of the parasitoid wasp, Cotesia glomerata (Hymenoptera: Braconidae).</title>
        <authorList>
            <person name="Pinto B.J."/>
            <person name="Weis J.J."/>
            <person name="Gamble T."/>
            <person name="Ode P.J."/>
            <person name="Paul R."/>
            <person name="Zaspel J.M."/>
        </authorList>
    </citation>
    <scope>NUCLEOTIDE SEQUENCE [LARGE SCALE GENOMIC DNA]</scope>
    <source>
        <strain evidence="1">CgM1</strain>
    </source>
</reference>